<dbReference type="EMBL" id="CP118375">
    <property type="protein sequence ID" value="WFD42240.1"/>
    <property type="molecule type" value="Genomic_DNA"/>
</dbReference>
<evidence type="ECO:0000256" key="1">
    <source>
        <dbReference type="SAM" id="MobiDB-lite"/>
    </source>
</evidence>
<sequence>METKEVMRMILRRCTSLRNLYIQCEPLALDLRDGAVGLDNTRASLNELVCLQSPWAGDAIDEIWSGAQKNGAWKSLSHLQLHGPRSRISVRTADALAQLPSLTHLALIMPSFMGAYDSRNSEPVLAAIVAKLHSLQSFLIVGHDEENWVGATRHLRPALERLRVTEHGRNVTIKLITAHLPRNDSAVFQRIHPGEYSDWMLQRAMMQTHWDFHKAEDDMHFILEEWSIPYAAPAAQTDTQHSRETRTGAADQLYNDLPVNDDDAWFDAQEPDTDSGDGPASLSPSSSVSSALWGIDNLS</sequence>
<keyword evidence="3" id="KW-1185">Reference proteome</keyword>
<accession>A0AAF0JDB7</accession>
<dbReference type="Proteomes" id="UP001214628">
    <property type="component" value="Chromosome 1"/>
</dbReference>
<reference evidence="2" key="1">
    <citation type="submission" date="2023-02" db="EMBL/GenBank/DDBJ databases">
        <title>Mating type loci evolution in Malassezia.</title>
        <authorList>
            <person name="Coelho M.A."/>
        </authorList>
    </citation>
    <scope>NUCLEOTIDE SEQUENCE</scope>
    <source>
        <strain evidence="2">CBS 14136</strain>
    </source>
</reference>
<evidence type="ECO:0000313" key="2">
    <source>
        <dbReference type="EMBL" id="WFD42240.1"/>
    </source>
</evidence>
<organism evidence="2 3">
    <name type="scientific">Malassezia psittaci</name>
    <dbReference type="NCBI Taxonomy" id="1821823"/>
    <lineage>
        <taxon>Eukaryota</taxon>
        <taxon>Fungi</taxon>
        <taxon>Dikarya</taxon>
        <taxon>Basidiomycota</taxon>
        <taxon>Ustilaginomycotina</taxon>
        <taxon>Malasseziomycetes</taxon>
        <taxon>Malasseziales</taxon>
        <taxon>Malasseziaceae</taxon>
        <taxon>Malassezia</taxon>
    </lineage>
</organism>
<feature type="compositionally biased region" description="Acidic residues" evidence="1">
    <location>
        <begin position="260"/>
        <end position="275"/>
    </location>
</feature>
<evidence type="ECO:0000313" key="3">
    <source>
        <dbReference type="Proteomes" id="UP001214628"/>
    </source>
</evidence>
<gene>
    <name evidence="2" type="ORF">MPSI1_000881</name>
</gene>
<protein>
    <submittedName>
        <fullName evidence="2">Uncharacterized protein</fullName>
    </submittedName>
</protein>
<dbReference type="AlphaFoldDB" id="A0AAF0JDB7"/>
<proteinExistence type="predicted"/>
<feature type="region of interest" description="Disordered" evidence="1">
    <location>
        <begin position="260"/>
        <end position="299"/>
    </location>
</feature>
<feature type="compositionally biased region" description="Low complexity" evidence="1">
    <location>
        <begin position="276"/>
        <end position="292"/>
    </location>
</feature>
<name>A0AAF0JDB7_9BASI</name>